<feature type="chain" id="PRO_5023016154" description="Lipoprotein" evidence="1">
    <location>
        <begin position="24"/>
        <end position="312"/>
    </location>
</feature>
<dbReference type="Proteomes" id="UP000321204">
    <property type="component" value="Chromosome"/>
</dbReference>
<evidence type="ECO:0000313" key="2">
    <source>
        <dbReference type="EMBL" id="QEC55085.1"/>
    </source>
</evidence>
<evidence type="ECO:0000256" key="1">
    <source>
        <dbReference type="SAM" id="SignalP"/>
    </source>
</evidence>
<dbReference type="KEGG" id="fgg:FSB75_03920"/>
<dbReference type="OrthoDB" id="658429at2"/>
<dbReference type="RefSeq" id="WP_146783076.1">
    <property type="nucleotide sequence ID" value="NZ_BAABIO010000006.1"/>
</dbReference>
<dbReference type="PROSITE" id="PS51257">
    <property type="entry name" value="PROKAR_LIPOPROTEIN"/>
    <property type="match status" value="1"/>
</dbReference>
<reference evidence="2 3" key="1">
    <citation type="journal article" date="2015" name="Int. J. Syst. Evol. Microbiol.">
        <title>Flavisolibacter ginsenosidimutans sp. nov., with ginsenoside-converting activity isolated from soil used for cultivating ginseng.</title>
        <authorList>
            <person name="Zhao Y."/>
            <person name="Liu Q."/>
            <person name="Kang M.S."/>
            <person name="Jin F."/>
            <person name="Yu H."/>
            <person name="Im W.T."/>
        </authorList>
    </citation>
    <scope>NUCLEOTIDE SEQUENCE [LARGE SCALE GENOMIC DNA]</scope>
    <source>
        <strain evidence="2 3">Gsoil 636</strain>
    </source>
</reference>
<proteinExistence type="predicted"/>
<protein>
    <recommendedName>
        <fullName evidence="4">Lipoprotein</fullName>
    </recommendedName>
</protein>
<name>A0A5B8UFD3_9BACT</name>
<accession>A0A5B8UFD3</accession>
<gene>
    <name evidence="2" type="ORF">FSB75_03920</name>
</gene>
<dbReference type="AlphaFoldDB" id="A0A5B8UFD3"/>
<evidence type="ECO:0008006" key="4">
    <source>
        <dbReference type="Google" id="ProtNLM"/>
    </source>
</evidence>
<evidence type="ECO:0000313" key="3">
    <source>
        <dbReference type="Proteomes" id="UP000321204"/>
    </source>
</evidence>
<organism evidence="2 3">
    <name type="scientific">Flavisolibacter ginsenosidimutans</name>
    <dbReference type="NCBI Taxonomy" id="661481"/>
    <lineage>
        <taxon>Bacteria</taxon>
        <taxon>Pseudomonadati</taxon>
        <taxon>Bacteroidota</taxon>
        <taxon>Chitinophagia</taxon>
        <taxon>Chitinophagales</taxon>
        <taxon>Chitinophagaceae</taxon>
        <taxon>Flavisolibacter</taxon>
    </lineage>
</organism>
<keyword evidence="1" id="KW-0732">Signal</keyword>
<feature type="signal peptide" evidence="1">
    <location>
        <begin position="1"/>
        <end position="23"/>
    </location>
</feature>
<keyword evidence="3" id="KW-1185">Reference proteome</keyword>
<dbReference type="EMBL" id="CP042433">
    <property type="protein sequence ID" value="QEC55085.1"/>
    <property type="molecule type" value="Genomic_DNA"/>
</dbReference>
<sequence>MKTTLRSLSAFAFSFAIIFTACKKDNSQQTQTELATEVQGHADDQTQISGGMDDVANDADLALETNASFTGRLQQDANTSSICGATAVADTASNPRTITITYSGNNCQGTAYRTGTVVLSMPKDSKWRNAGATLTASFQNLKIKRLADNKSITINGSQNITNVKGGLLRDLPTLQSIVHTITSGNMSITFDDGSQRTWQVSRKREFNYDNGVVLSIRGTGTVGTATNVAEWGTNRFGHAFTTAITQPLVFRQDCNGRLTSGEIKHEGFATATATFGLNASGQATTCPGTGNYYYKLTWTGPNGNSVSAILPY</sequence>